<dbReference type="GO" id="GO:0004674">
    <property type="term" value="F:protein serine/threonine kinase activity"/>
    <property type="evidence" value="ECO:0007669"/>
    <property type="project" value="TreeGrafter"/>
</dbReference>
<dbReference type="SUPFAM" id="SSF52058">
    <property type="entry name" value="L domain-like"/>
    <property type="match status" value="1"/>
</dbReference>
<dbReference type="InterPro" id="IPR008271">
    <property type="entry name" value="Ser/Thr_kinase_AS"/>
</dbReference>
<dbReference type="SMART" id="SM00220">
    <property type="entry name" value="S_TKc"/>
    <property type="match status" value="1"/>
</dbReference>
<dbReference type="InterPro" id="IPR011009">
    <property type="entry name" value="Kinase-like_dom_sf"/>
</dbReference>
<dbReference type="EMBL" id="KM038825">
    <property type="protein sequence ID" value="AIG56286.1"/>
    <property type="molecule type" value="Genomic_DNA"/>
</dbReference>
<dbReference type="InterPro" id="IPR001245">
    <property type="entry name" value="Ser-Thr/Tyr_kinase_cat_dom"/>
</dbReference>
<dbReference type="PRINTS" id="PR00109">
    <property type="entry name" value="TYRKINASE"/>
</dbReference>
<accession>A0A0A7CNZ4</accession>
<dbReference type="InterPro" id="IPR051681">
    <property type="entry name" value="Ser/Thr_Kinases-Pseudokinases"/>
</dbReference>
<protein>
    <submittedName>
        <fullName evidence="3">Secreted protein</fullName>
    </submittedName>
</protein>
<evidence type="ECO:0000259" key="2">
    <source>
        <dbReference type="PROSITE" id="PS50011"/>
    </source>
</evidence>
<feature type="chain" id="PRO_5012813765" evidence="1">
    <location>
        <begin position="16"/>
        <end position="524"/>
    </location>
</feature>
<dbReference type="PANTHER" id="PTHR44329:SF214">
    <property type="entry name" value="PROTEIN KINASE DOMAIN-CONTAINING PROTEIN"/>
    <property type="match status" value="1"/>
</dbReference>
<dbReference type="PROSITE" id="PS00108">
    <property type="entry name" value="PROTEIN_KINASE_ST"/>
    <property type="match status" value="1"/>
</dbReference>
<dbReference type="Gene3D" id="1.10.510.10">
    <property type="entry name" value="Transferase(Phosphotransferase) domain 1"/>
    <property type="match status" value="1"/>
</dbReference>
<feature type="domain" description="Protein kinase" evidence="2">
    <location>
        <begin position="265"/>
        <end position="524"/>
    </location>
</feature>
<dbReference type="SUPFAM" id="SSF56112">
    <property type="entry name" value="Protein kinase-like (PK-like)"/>
    <property type="match status" value="1"/>
</dbReference>
<dbReference type="PANTHER" id="PTHR44329">
    <property type="entry name" value="SERINE/THREONINE-PROTEIN KINASE TNNI3K-RELATED"/>
    <property type="match status" value="1"/>
</dbReference>
<proteinExistence type="predicted"/>
<dbReference type="Pfam" id="PF00069">
    <property type="entry name" value="Pkinase"/>
    <property type="match status" value="1"/>
</dbReference>
<organism evidence="3">
    <name type="scientific">Achlya hypogyna</name>
    <name type="common">Oomycete</name>
    <name type="synonym">Protoachlya hypogyna</name>
    <dbReference type="NCBI Taxonomy" id="1202772"/>
    <lineage>
        <taxon>Eukaryota</taxon>
        <taxon>Sar</taxon>
        <taxon>Stramenopiles</taxon>
        <taxon>Oomycota</taxon>
        <taxon>Saprolegniomycetes</taxon>
        <taxon>Saprolegniales</taxon>
        <taxon>Achlyaceae</taxon>
        <taxon>Achlya</taxon>
    </lineage>
</organism>
<dbReference type="Gene3D" id="3.80.10.10">
    <property type="entry name" value="Ribonuclease Inhibitor"/>
    <property type="match status" value="1"/>
</dbReference>
<evidence type="ECO:0000256" key="1">
    <source>
        <dbReference type="SAM" id="SignalP"/>
    </source>
</evidence>
<evidence type="ECO:0000313" key="3">
    <source>
        <dbReference type="EMBL" id="AIG56286.1"/>
    </source>
</evidence>
<dbReference type="AlphaFoldDB" id="A0A0A7CNZ4"/>
<dbReference type="InterPro" id="IPR000719">
    <property type="entry name" value="Prot_kinase_dom"/>
</dbReference>
<sequence length="524" mass="57092">MRSALVGLAAATILAADCPYRGLPNASLVLVADGSCEGSAMCVVSPLCVQASGAAVDDRTRMTSGISAVGNMTLYPYDSLYITNSTVALNTQYMVLPDTLTTLYFTNTGLTALPSRLPADLLMLGLPNNKLTQLDSIPTGLLGLDLADNDIDTIQNQDWTSIKSLDLSGNRLVSFNYVNLSHPMLFFGVAGCSLNSFIATQATFDALDVLTPMANDTAKGFYATTNARVDRGSSWACSTVGGTSRVLWAGKTNATIPISSDDYAVVSDGPIAVGNEYEVWLAVYKQERVAVKRPRDRSPESMYRFVSEITLMTRVRESYYVLQLVGVGWRRPVDLECLVEFMDGGDLRTALQRPLLWPEKTRVLLHVGRGLLSLHSQHIIHRDLKAQNVLLDAAKGAKLTNFGSSRQVDESTLTNGTGTYQWMAPEVILSTEYSVSADVYSFGVLLSELSTHKLPYANVLNPVSRLPETQQFIMTQVTLGALRPTLDATTTPDWVLALAARCLAYEPHHRPTTLELVTLLEAYL</sequence>
<dbReference type="PROSITE" id="PS50011">
    <property type="entry name" value="PROTEIN_KINASE_DOM"/>
    <property type="match status" value="1"/>
</dbReference>
<feature type="signal peptide" evidence="1">
    <location>
        <begin position="1"/>
        <end position="15"/>
    </location>
</feature>
<name>A0A0A7CNZ4_ACHHY</name>
<dbReference type="GO" id="GO:0005524">
    <property type="term" value="F:ATP binding"/>
    <property type="evidence" value="ECO:0007669"/>
    <property type="project" value="InterPro"/>
</dbReference>
<dbReference type="InterPro" id="IPR032675">
    <property type="entry name" value="LRR_dom_sf"/>
</dbReference>
<keyword evidence="1" id="KW-0732">Signal</keyword>
<reference evidence="3" key="1">
    <citation type="journal article" date="2014" name="Genome Biol. Evol.">
        <title>The secreted proteins of Achlya hypogyna and Thraustotheca clavata identify the ancestral oomycete secretome and reveal gene acquisitions by horizontal gene transfer.</title>
        <authorList>
            <person name="Misner I."/>
            <person name="Blouin N."/>
            <person name="Leonard G."/>
            <person name="Richards T.A."/>
            <person name="Lane C.E."/>
        </authorList>
    </citation>
    <scope>NUCLEOTIDE SEQUENCE</scope>
    <source>
        <strain evidence="3">ATCC 48635</strain>
    </source>
</reference>